<proteinExistence type="predicted"/>
<protein>
    <submittedName>
        <fullName evidence="2">Uncharacterized protein</fullName>
    </submittedName>
</protein>
<reference evidence="2 3" key="1">
    <citation type="submission" date="2014-04" db="EMBL/GenBank/DDBJ databases">
        <authorList>
            <consortium name="DOE Joint Genome Institute"/>
            <person name="Kuo A."/>
            <person name="Kohler A."/>
            <person name="Costa M.D."/>
            <person name="Nagy L.G."/>
            <person name="Floudas D."/>
            <person name="Copeland A."/>
            <person name="Barry K.W."/>
            <person name="Cichocki N."/>
            <person name="Veneault-Fourrey C."/>
            <person name="LaButti K."/>
            <person name="Lindquist E.A."/>
            <person name="Lipzen A."/>
            <person name="Lundell T."/>
            <person name="Morin E."/>
            <person name="Murat C."/>
            <person name="Sun H."/>
            <person name="Tunlid A."/>
            <person name="Henrissat B."/>
            <person name="Grigoriev I.V."/>
            <person name="Hibbett D.S."/>
            <person name="Martin F."/>
            <person name="Nordberg H.P."/>
            <person name="Cantor M.N."/>
            <person name="Hua S.X."/>
        </authorList>
    </citation>
    <scope>NUCLEOTIDE SEQUENCE [LARGE SCALE GENOMIC DNA]</scope>
    <source>
        <strain evidence="2 3">441</strain>
    </source>
</reference>
<feature type="region of interest" description="Disordered" evidence="1">
    <location>
        <begin position="1"/>
        <end position="67"/>
    </location>
</feature>
<dbReference type="AlphaFoldDB" id="A0A0C9Y343"/>
<reference evidence="3" key="2">
    <citation type="submission" date="2015-01" db="EMBL/GenBank/DDBJ databases">
        <title>Evolutionary Origins and Diversification of the Mycorrhizal Mutualists.</title>
        <authorList>
            <consortium name="DOE Joint Genome Institute"/>
            <consortium name="Mycorrhizal Genomics Consortium"/>
            <person name="Kohler A."/>
            <person name="Kuo A."/>
            <person name="Nagy L.G."/>
            <person name="Floudas D."/>
            <person name="Copeland A."/>
            <person name="Barry K.W."/>
            <person name="Cichocki N."/>
            <person name="Veneault-Fourrey C."/>
            <person name="LaButti K."/>
            <person name="Lindquist E.A."/>
            <person name="Lipzen A."/>
            <person name="Lundell T."/>
            <person name="Morin E."/>
            <person name="Murat C."/>
            <person name="Riley R."/>
            <person name="Ohm R."/>
            <person name="Sun H."/>
            <person name="Tunlid A."/>
            <person name="Henrissat B."/>
            <person name="Grigoriev I.V."/>
            <person name="Hibbett D.S."/>
            <person name="Martin F."/>
        </authorList>
    </citation>
    <scope>NUCLEOTIDE SEQUENCE [LARGE SCALE GENOMIC DNA]</scope>
    <source>
        <strain evidence="3">441</strain>
    </source>
</reference>
<accession>A0A0C9Y343</accession>
<evidence type="ECO:0000256" key="1">
    <source>
        <dbReference type="SAM" id="MobiDB-lite"/>
    </source>
</evidence>
<dbReference type="Proteomes" id="UP000054018">
    <property type="component" value="Unassembled WGS sequence"/>
</dbReference>
<gene>
    <name evidence="2" type="ORF">PISMIDRAFT_13895</name>
</gene>
<keyword evidence="3" id="KW-1185">Reference proteome</keyword>
<feature type="compositionally biased region" description="Acidic residues" evidence="1">
    <location>
        <begin position="1"/>
        <end position="16"/>
    </location>
</feature>
<dbReference type="EMBL" id="KN833790">
    <property type="protein sequence ID" value="KIK19135.1"/>
    <property type="molecule type" value="Genomic_DNA"/>
</dbReference>
<evidence type="ECO:0000313" key="3">
    <source>
        <dbReference type="Proteomes" id="UP000054018"/>
    </source>
</evidence>
<evidence type="ECO:0000313" key="2">
    <source>
        <dbReference type="EMBL" id="KIK19135.1"/>
    </source>
</evidence>
<name>A0A0C9Y343_9AGAM</name>
<dbReference type="HOGENOM" id="CLU_2813331_0_0_1"/>
<organism evidence="2 3">
    <name type="scientific">Pisolithus microcarpus 441</name>
    <dbReference type="NCBI Taxonomy" id="765257"/>
    <lineage>
        <taxon>Eukaryota</taxon>
        <taxon>Fungi</taxon>
        <taxon>Dikarya</taxon>
        <taxon>Basidiomycota</taxon>
        <taxon>Agaricomycotina</taxon>
        <taxon>Agaricomycetes</taxon>
        <taxon>Agaricomycetidae</taxon>
        <taxon>Boletales</taxon>
        <taxon>Sclerodermatineae</taxon>
        <taxon>Pisolithaceae</taxon>
        <taxon>Pisolithus</taxon>
    </lineage>
</organism>
<feature type="compositionally biased region" description="Basic and acidic residues" evidence="1">
    <location>
        <begin position="37"/>
        <end position="67"/>
    </location>
</feature>
<sequence>MDGSDTEDEEKEEEEAPAAVPTQKRKRAECGIVTRGKKMEKPDEEKGKKDGENGKKRIHEDERQFRS</sequence>